<accession>A0ABQ7WCQ1</accession>
<name>A0ABQ7WCQ1_SOLTU</name>
<sequence length="124" mass="14299">MLKEVVGHVMALGSQNSTSVVAISRPRQITEVYGGQTPTPPTLRHKPASIELVRFHGVNPESWVFQAECYFEFYGITKDHKLTLASFYLDGDALEWYRWLGCNKQLVNWEHFAEKLLVDFRNKI</sequence>
<evidence type="ECO:0000313" key="1">
    <source>
        <dbReference type="EMBL" id="KAH0778523.1"/>
    </source>
</evidence>
<keyword evidence="2" id="KW-1185">Reference proteome</keyword>
<proteinExistence type="predicted"/>
<comment type="caution">
    <text evidence="1">The sequence shown here is derived from an EMBL/GenBank/DDBJ whole genome shotgun (WGS) entry which is preliminary data.</text>
</comment>
<evidence type="ECO:0008006" key="3">
    <source>
        <dbReference type="Google" id="ProtNLM"/>
    </source>
</evidence>
<gene>
    <name evidence="1" type="ORF">KY290_004950</name>
</gene>
<protein>
    <recommendedName>
        <fullName evidence="3">Retrotransposon gag domain-containing protein</fullName>
    </recommendedName>
</protein>
<dbReference type="Proteomes" id="UP000826656">
    <property type="component" value="Unassembled WGS sequence"/>
</dbReference>
<dbReference type="EMBL" id="JAIVGD010000002">
    <property type="protein sequence ID" value="KAH0778523.1"/>
    <property type="molecule type" value="Genomic_DNA"/>
</dbReference>
<reference evidence="1 2" key="1">
    <citation type="journal article" date="2021" name="bioRxiv">
        <title>Chromosome-scale and haplotype-resolved genome assembly of a tetraploid potato cultivar.</title>
        <authorList>
            <person name="Sun H."/>
            <person name="Jiao W.-B."/>
            <person name="Krause K."/>
            <person name="Campoy J.A."/>
            <person name="Goel M."/>
            <person name="Folz-Donahue K."/>
            <person name="Kukat C."/>
            <person name="Huettel B."/>
            <person name="Schneeberger K."/>
        </authorList>
    </citation>
    <scope>NUCLEOTIDE SEQUENCE [LARGE SCALE GENOMIC DNA]</scope>
    <source>
        <strain evidence="1">SolTubOtavaFocal</strain>
        <tissue evidence="1">Leaves</tissue>
    </source>
</reference>
<organism evidence="1 2">
    <name type="scientific">Solanum tuberosum</name>
    <name type="common">Potato</name>
    <dbReference type="NCBI Taxonomy" id="4113"/>
    <lineage>
        <taxon>Eukaryota</taxon>
        <taxon>Viridiplantae</taxon>
        <taxon>Streptophyta</taxon>
        <taxon>Embryophyta</taxon>
        <taxon>Tracheophyta</taxon>
        <taxon>Spermatophyta</taxon>
        <taxon>Magnoliopsida</taxon>
        <taxon>eudicotyledons</taxon>
        <taxon>Gunneridae</taxon>
        <taxon>Pentapetalae</taxon>
        <taxon>asterids</taxon>
        <taxon>lamiids</taxon>
        <taxon>Solanales</taxon>
        <taxon>Solanaceae</taxon>
        <taxon>Solanoideae</taxon>
        <taxon>Solaneae</taxon>
        <taxon>Solanum</taxon>
    </lineage>
</organism>
<evidence type="ECO:0000313" key="2">
    <source>
        <dbReference type="Proteomes" id="UP000826656"/>
    </source>
</evidence>